<evidence type="ECO:0000313" key="6">
    <source>
        <dbReference type="EMBL" id="OWP51607.1"/>
    </source>
</evidence>
<protein>
    <recommendedName>
        <fullName evidence="5">DUF1232 domain-containing protein</fullName>
    </recommendedName>
</protein>
<proteinExistence type="predicted"/>
<dbReference type="STRING" id="46680.GCA_000807755_04242"/>
<comment type="caution">
    <text evidence="6">The sequence shown here is derived from an EMBL/GenBank/DDBJ whole genome shotgun (WGS) entry which is preliminary data.</text>
</comment>
<feature type="domain" description="DUF1232" evidence="5">
    <location>
        <begin position="67"/>
        <end position="102"/>
    </location>
</feature>
<evidence type="ECO:0000256" key="4">
    <source>
        <dbReference type="ARBA" id="ARBA00023136"/>
    </source>
</evidence>
<dbReference type="RefSeq" id="WP_088416528.1">
    <property type="nucleotide sequence ID" value="NZ_NJBA01000002.1"/>
</dbReference>
<evidence type="ECO:0000256" key="1">
    <source>
        <dbReference type="ARBA" id="ARBA00004127"/>
    </source>
</evidence>
<evidence type="ECO:0000256" key="2">
    <source>
        <dbReference type="ARBA" id="ARBA00022692"/>
    </source>
</evidence>
<gene>
    <name evidence="6" type="ORF">CEG18_04895</name>
</gene>
<dbReference type="Pfam" id="PF06803">
    <property type="entry name" value="DUF1232"/>
    <property type="match status" value="1"/>
</dbReference>
<dbReference type="eggNOG" id="COG3339">
    <property type="taxonomic scope" value="Bacteria"/>
</dbReference>
<dbReference type="Proteomes" id="UP000198145">
    <property type="component" value="Unassembled WGS sequence"/>
</dbReference>
<organism evidence="6 7">
    <name type="scientific">Pseudomonas nitroreducens</name>
    <dbReference type="NCBI Taxonomy" id="46680"/>
    <lineage>
        <taxon>Bacteria</taxon>
        <taxon>Pseudomonadati</taxon>
        <taxon>Pseudomonadota</taxon>
        <taxon>Gammaproteobacteria</taxon>
        <taxon>Pseudomonadales</taxon>
        <taxon>Pseudomonadaceae</taxon>
        <taxon>Pseudomonas</taxon>
    </lineage>
</organism>
<keyword evidence="4" id="KW-0472">Membrane</keyword>
<dbReference type="AlphaFoldDB" id="A0A246FBA6"/>
<dbReference type="GO" id="GO:0012505">
    <property type="term" value="C:endomembrane system"/>
    <property type="evidence" value="ECO:0007669"/>
    <property type="project" value="UniProtKB-SubCell"/>
</dbReference>
<keyword evidence="2" id="KW-0812">Transmembrane</keyword>
<name>A0A246FBA6_PSENT</name>
<accession>A0A246FBA6</accession>
<sequence length="141" mass="15824">MKKPPGFDRFLKLASRFIAGGRLPALLFAVSRKSGRVKLAKTDLKLLQELLVAWVRGDYRGISSQALVSVVAALLYFLSPVDLVPDWLLGVGFLDDLAVLAWVVRRWQAEIDAFKLWRDAQGVETREALKQLPPPEAIQRL</sequence>
<dbReference type="EMBL" id="NJBA01000002">
    <property type="protein sequence ID" value="OWP51607.1"/>
    <property type="molecule type" value="Genomic_DNA"/>
</dbReference>
<comment type="subcellular location">
    <subcellularLocation>
        <location evidence="1">Endomembrane system</location>
        <topology evidence="1">Multi-pass membrane protein</topology>
    </subcellularLocation>
</comment>
<evidence type="ECO:0000313" key="7">
    <source>
        <dbReference type="Proteomes" id="UP000198145"/>
    </source>
</evidence>
<evidence type="ECO:0000259" key="5">
    <source>
        <dbReference type="Pfam" id="PF06803"/>
    </source>
</evidence>
<dbReference type="InterPro" id="IPR010652">
    <property type="entry name" value="DUF1232"/>
</dbReference>
<reference evidence="6 7" key="1">
    <citation type="submission" date="2017-06" db="EMBL/GenBank/DDBJ databases">
        <title>Draft genome of Pseudomonas nitroreducens DF05.</title>
        <authorList>
            <person name="Iyer R."/>
        </authorList>
    </citation>
    <scope>NUCLEOTIDE SEQUENCE [LARGE SCALE GENOMIC DNA]</scope>
    <source>
        <strain evidence="6 7">DF05</strain>
    </source>
</reference>
<keyword evidence="3" id="KW-1133">Transmembrane helix</keyword>
<evidence type="ECO:0000256" key="3">
    <source>
        <dbReference type="ARBA" id="ARBA00022989"/>
    </source>
</evidence>